<dbReference type="Pfam" id="PF00106">
    <property type="entry name" value="adh_short"/>
    <property type="match status" value="1"/>
</dbReference>
<dbReference type="EMBL" id="JASPKZ010004942">
    <property type="protein sequence ID" value="KAJ9589397.1"/>
    <property type="molecule type" value="Genomic_DNA"/>
</dbReference>
<dbReference type="SUPFAM" id="SSF51735">
    <property type="entry name" value="NAD(P)-binding Rossmann-fold domains"/>
    <property type="match status" value="1"/>
</dbReference>
<evidence type="ECO:0000256" key="2">
    <source>
        <dbReference type="RuleBase" id="RU000363"/>
    </source>
</evidence>
<evidence type="ECO:0000313" key="3">
    <source>
        <dbReference type="EMBL" id="KAJ9589397.1"/>
    </source>
</evidence>
<gene>
    <name evidence="3" type="ORF">L9F63_017376</name>
</gene>
<keyword evidence="4" id="KW-1185">Reference proteome</keyword>
<dbReference type="Proteomes" id="UP001233999">
    <property type="component" value="Unassembled WGS sequence"/>
</dbReference>
<protein>
    <submittedName>
        <fullName evidence="3">Uncharacterized protein</fullName>
    </submittedName>
</protein>
<dbReference type="Gene3D" id="3.40.50.720">
    <property type="entry name" value="NAD(P)-binding Rossmann-like Domain"/>
    <property type="match status" value="1"/>
</dbReference>
<dbReference type="PANTHER" id="PTHR43313">
    <property type="entry name" value="SHORT-CHAIN DEHYDROGENASE/REDUCTASE FAMILY 9C"/>
    <property type="match status" value="1"/>
</dbReference>
<dbReference type="PRINTS" id="PR00080">
    <property type="entry name" value="SDRFAMILY"/>
</dbReference>
<reference evidence="3" key="2">
    <citation type="submission" date="2023-05" db="EMBL/GenBank/DDBJ databases">
        <authorList>
            <person name="Fouks B."/>
        </authorList>
    </citation>
    <scope>NUCLEOTIDE SEQUENCE</scope>
    <source>
        <strain evidence="3">Stay&amp;Tobe</strain>
        <tissue evidence="3">Testes</tissue>
    </source>
</reference>
<organism evidence="3 4">
    <name type="scientific">Diploptera punctata</name>
    <name type="common">Pacific beetle cockroach</name>
    <dbReference type="NCBI Taxonomy" id="6984"/>
    <lineage>
        <taxon>Eukaryota</taxon>
        <taxon>Metazoa</taxon>
        <taxon>Ecdysozoa</taxon>
        <taxon>Arthropoda</taxon>
        <taxon>Hexapoda</taxon>
        <taxon>Insecta</taxon>
        <taxon>Pterygota</taxon>
        <taxon>Neoptera</taxon>
        <taxon>Polyneoptera</taxon>
        <taxon>Dictyoptera</taxon>
        <taxon>Blattodea</taxon>
        <taxon>Blaberoidea</taxon>
        <taxon>Blaberidae</taxon>
        <taxon>Diplopterinae</taxon>
        <taxon>Diploptera</taxon>
    </lineage>
</organism>
<feature type="non-terminal residue" evidence="3">
    <location>
        <position position="230"/>
    </location>
</feature>
<comment type="caution">
    <text evidence="3">The sequence shown here is derived from an EMBL/GenBank/DDBJ whole genome shotgun (WGS) entry which is preliminary data.</text>
</comment>
<dbReference type="PROSITE" id="PS00061">
    <property type="entry name" value="ADH_SHORT"/>
    <property type="match status" value="1"/>
</dbReference>
<dbReference type="PRINTS" id="PR00081">
    <property type="entry name" value="GDHRDH"/>
</dbReference>
<proteinExistence type="inferred from homology"/>
<reference evidence="3" key="1">
    <citation type="journal article" date="2023" name="IScience">
        <title>Live-bearing cockroach genome reveals convergent evolutionary mechanisms linked to viviparity in insects and beyond.</title>
        <authorList>
            <person name="Fouks B."/>
            <person name="Harrison M.C."/>
            <person name="Mikhailova A.A."/>
            <person name="Marchal E."/>
            <person name="English S."/>
            <person name="Carruthers M."/>
            <person name="Jennings E.C."/>
            <person name="Chiamaka E.L."/>
            <person name="Frigard R.A."/>
            <person name="Pippel M."/>
            <person name="Attardo G.M."/>
            <person name="Benoit J.B."/>
            <person name="Bornberg-Bauer E."/>
            <person name="Tobe S.S."/>
        </authorList>
    </citation>
    <scope>NUCLEOTIDE SEQUENCE</scope>
    <source>
        <strain evidence="3">Stay&amp;Tobe</strain>
    </source>
</reference>
<evidence type="ECO:0000313" key="4">
    <source>
        <dbReference type="Proteomes" id="UP001233999"/>
    </source>
</evidence>
<accession>A0AAD8A049</accession>
<keyword evidence="1" id="KW-0560">Oxidoreductase</keyword>
<dbReference type="InterPro" id="IPR002347">
    <property type="entry name" value="SDR_fam"/>
</dbReference>
<dbReference type="InterPro" id="IPR036291">
    <property type="entry name" value="NAD(P)-bd_dom_sf"/>
</dbReference>
<dbReference type="InterPro" id="IPR020904">
    <property type="entry name" value="Sc_DH/Rdtase_CS"/>
</dbReference>
<evidence type="ECO:0000256" key="1">
    <source>
        <dbReference type="ARBA" id="ARBA00023002"/>
    </source>
</evidence>
<sequence>MWNSLHSSPLPNLEEKAVIITGCDTGFGNKLARQLDEKGVTVFACCLYGEGKNALKLRNECSNNLHIIQLDVTRDDEGFDPDTFRMKELLAVVNNAGIFLACEATITSNETYRRMLDVNTLGTVRVTKAFLPMLSESKGRIVVVESLAGITAVPFMTAYSMSKHALAAYTESLRREIFKFSVTLHTINPVAYDTRIADPDTISYNTYKEWNQASEDIKNLYGTEYLSKME</sequence>
<dbReference type="PANTHER" id="PTHR43313:SF36">
    <property type="entry name" value="D-BETA-HYDROXYBUTYRATE DEHYDROGENASE, MITOCHONDRIAL"/>
    <property type="match status" value="1"/>
</dbReference>
<comment type="similarity">
    <text evidence="2">Belongs to the short-chain dehydrogenases/reductases (SDR) family.</text>
</comment>
<dbReference type="GO" id="GO:0008202">
    <property type="term" value="P:steroid metabolic process"/>
    <property type="evidence" value="ECO:0007669"/>
    <property type="project" value="TreeGrafter"/>
</dbReference>
<dbReference type="AlphaFoldDB" id="A0AAD8A049"/>
<dbReference type="GO" id="GO:0016491">
    <property type="term" value="F:oxidoreductase activity"/>
    <property type="evidence" value="ECO:0007669"/>
    <property type="project" value="UniProtKB-KW"/>
</dbReference>
<name>A0AAD8A049_DIPPU</name>